<sequence>METQPGPSRLHFCVLVGFSPDGVPDVPAWFRERGDAVRGEIVGPWEALVGERIPIWDSLGITLSRFRVSM</sequence>
<name>A0AAD4BYR2_BOLED</name>
<dbReference type="Proteomes" id="UP001194468">
    <property type="component" value="Unassembled WGS sequence"/>
</dbReference>
<accession>A0AAD4BYR2</accession>
<reference evidence="1" key="1">
    <citation type="submission" date="2019-10" db="EMBL/GenBank/DDBJ databases">
        <authorList>
            <consortium name="DOE Joint Genome Institute"/>
            <person name="Kuo A."/>
            <person name="Miyauchi S."/>
            <person name="Kiss E."/>
            <person name="Drula E."/>
            <person name="Kohler A."/>
            <person name="Sanchez-Garcia M."/>
            <person name="Andreopoulos B."/>
            <person name="Barry K.W."/>
            <person name="Bonito G."/>
            <person name="Buee M."/>
            <person name="Carver A."/>
            <person name="Chen C."/>
            <person name="Cichocki N."/>
            <person name="Clum A."/>
            <person name="Culley D."/>
            <person name="Crous P.W."/>
            <person name="Fauchery L."/>
            <person name="Girlanda M."/>
            <person name="Hayes R."/>
            <person name="Keri Z."/>
            <person name="LaButti K."/>
            <person name="Lipzen A."/>
            <person name="Lombard V."/>
            <person name="Magnuson J."/>
            <person name="Maillard F."/>
            <person name="Morin E."/>
            <person name="Murat C."/>
            <person name="Nolan M."/>
            <person name="Ohm R."/>
            <person name="Pangilinan J."/>
            <person name="Pereira M."/>
            <person name="Perotto S."/>
            <person name="Peter M."/>
            <person name="Riley R."/>
            <person name="Sitrit Y."/>
            <person name="Stielow B."/>
            <person name="Szollosi G."/>
            <person name="Zifcakova L."/>
            <person name="Stursova M."/>
            <person name="Spatafora J.W."/>
            <person name="Tedersoo L."/>
            <person name="Vaario L.-M."/>
            <person name="Yamada A."/>
            <person name="Yan M."/>
            <person name="Wang P."/>
            <person name="Xu J."/>
            <person name="Bruns T."/>
            <person name="Baldrian P."/>
            <person name="Vilgalys R."/>
            <person name="Henrissat B."/>
            <person name="Grigoriev I.V."/>
            <person name="Hibbett D."/>
            <person name="Nagy L.G."/>
            <person name="Martin F.M."/>
        </authorList>
    </citation>
    <scope>NUCLEOTIDE SEQUENCE</scope>
    <source>
        <strain evidence="1">BED1</strain>
    </source>
</reference>
<reference evidence="1" key="2">
    <citation type="journal article" date="2020" name="Nat. Commun.">
        <title>Large-scale genome sequencing of mycorrhizal fungi provides insights into the early evolution of symbiotic traits.</title>
        <authorList>
            <person name="Miyauchi S."/>
            <person name="Kiss E."/>
            <person name="Kuo A."/>
            <person name="Drula E."/>
            <person name="Kohler A."/>
            <person name="Sanchez-Garcia M."/>
            <person name="Morin E."/>
            <person name="Andreopoulos B."/>
            <person name="Barry K.W."/>
            <person name="Bonito G."/>
            <person name="Buee M."/>
            <person name="Carver A."/>
            <person name="Chen C."/>
            <person name="Cichocki N."/>
            <person name="Clum A."/>
            <person name="Culley D."/>
            <person name="Crous P.W."/>
            <person name="Fauchery L."/>
            <person name="Girlanda M."/>
            <person name="Hayes R.D."/>
            <person name="Keri Z."/>
            <person name="LaButti K."/>
            <person name="Lipzen A."/>
            <person name="Lombard V."/>
            <person name="Magnuson J."/>
            <person name="Maillard F."/>
            <person name="Murat C."/>
            <person name="Nolan M."/>
            <person name="Ohm R.A."/>
            <person name="Pangilinan J."/>
            <person name="Pereira M.F."/>
            <person name="Perotto S."/>
            <person name="Peter M."/>
            <person name="Pfister S."/>
            <person name="Riley R."/>
            <person name="Sitrit Y."/>
            <person name="Stielow J.B."/>
            <person name="Szollosi G."/>
            <person name="Zifcakova L."/>
            <person name="Stursova M."/>
            <person name="Spatafora J.W."/>
            <person name="Tedersoo L."/>
            <person name="Vaario L.M."/>
            <person name="Yamada A."/>
            <person name="Yan M."/>
            <person name="Wang P."/>
            <person name="Xu J."/>
            <person name="Bruns T."/>
            <person name="Baldrian P."/>
            <person name="Vilgalys R."/>
            <person name="Dunand C."/>
            <person name="Henrissat B."/>
            <person name="Grigoriev I.V."/>
            <person name="Hibbett D."/>
            <person name="Nagy L.G."/>
            <person name="Martin F.M."/>
        </authorList>
    </citation>
    <scope>NUCLEOTIDE SEQUENCE</scope>
    <source>
        <strain evidence="1">BED1</strain>
    </source>
</reference>
<dbReference type="EMBL" id="WHUW01000008">
    <property type="protein sequence ID" value="KAF8443278.1"/>
    <property type="molecule type" value="Genomic_DNA"/>
</dbReference>
<evidence type="ECO:0000313" key="1">
    <source>
        <dbReference type="EMBL" id="KAF8443278.1"/>
    </source>
</evidence>
<evidence type="ECO:0000313" key="2">
    <source>
        <dbReference type="Proteomes" id="UP001194468"/>
    </source>
</evidence>
<gene>
    <name evidence="1" type="ORF">L210DRAFT_3535401</name>
</gene>
<comment type="caution">
    <text evidence="1">The sequence shown here is derived from an EMBL/GenBank/DDBJ whole genome shotgun (WGS) entry which is preliminary data.</text>
</comment>
<keyword evidence="2" id="KW-1185">Reference proteome</keyword>
<organism evidence="1 2">
    <name type="scientific">Boletus edulis BED1</name>
    <dbReference type="NCBI Taxonomy" id="1328754"/>
    <lineage>
        <taxon>Eukaryota</taxon>
        <taxon>Fungi</taxon>
        <taxon>Dikarya</taxon>
        <taxon>Basidiomycota</taxon>
        <taxon>Agaricomycotina</taxon>
        <taxon>Agaricomycetes</taxon>
        <taxon>Agaricomycetidae</taxon>
        <taxon>Boletales</taxon>
        <taxon>Boletineae</taxon>
        <taxon>Boletaceae</taxon>
        <taxon>Boletoideae</taxon>
        <taxon>Boletus</taxon>
    </lineage>
</organism>
<dbReference type="AlphaFoldDB" id="A0AAD4BYR2"/>
<protein>
    <submittedName>
        <fullName evidence="1">Uncharacterized protein</fullName>
    </submittedName>
</protein>
<proteinExistence type="predicted"/>